<keyword evidence="2" id="KW-1185">Reference proteome</keyword>
<accession>A0ABD1ZFJ8</accession>
<evidence type="ECO:0000313" key="1">
    <source>
        <dbReference type="EMBL" id="KAL2649760.1"/>
    </source>
</evidence>
<comment type="caution">
    <text evidence="1">The sequence shown here is derived from an EMBL/GenBank/DDBJ whole genome shotgun (WGS) entry which is preliminary data.</text>
</comment>
<dbReference type="AlphaFoldDB" id="A0ABD1ZFJ8"/>
<organism evidence="1 2">
    <name type="scientific">Riccia fluitans</name>
    <dbReference type="NCBI Taxonomy" id="41844"/>
    <lineage>
        <taxon>Eukaryota</taxon>
        <taxon>Viridiplantae</taxon>
        <taxon>Streptophyta</taxon>
        <taxon>Embryophyta</taxon>
        <taxon>Marchantiophyta</taxon>
        <taxon>Marchantiopsida</taxon>
        <taxon>Marchantiidae</taxon>
        <taxon>Marchantiales</taxon>
        <taxon>Ricciaceae</taxon>
        <taxon>Riccia</taxon>
    </lineage>
</organism>
<protein>
    <submittedName>
        <fullName evidence="1">Uncharacterized protein</fullName>
    </submittedName>
</protein>
<reference evidence="1 2" key="1">
    <citation type="submission" date="2024-09" db="EMBL/GenBank/DDBJ databases">
        <title>Chromosome-scale assembly of Riccia fluitans.</title>
        <authorList>
            <person name="Paukszto L."/>
            <person name="Sawicki J."/>
            <person name="Karawczyk K."/>
            <person name="Piernik-Szablinska J."/>
            <person name="Szczecinska M."/>
            <person name="Mazdziarz M."/>
        </authorList>
    </citation>
    <scope>NUCLEOTIDE SEQUENCE [LARGE SCALE GENOMIC DNA]</scope>
    <source>
        <strain evidence="1">Rf_01</strain>
        <tissue evidence="1">Aerial parts of the thallus</tissue>
    </source>
</reference>
<sequence length="125" mass="14384">MSDFPPETFLDDDNVDSETIVIPGTPDIYIELGMATGEERQLAMSSKSMETRYKIDKWTGVGNFSLWSCQMRDKLTTQGQARSLLDERPESMREDNWVDLYSWVCSEIRLHLSDKIQMQVLGLIT</sequence>
<evidence type="ECO:0000313" key="2">
    <source>
        <dbReference type="Proteomes" id="UP001605036"/>
    </source>
</evidence>
<gene>
    <name evidence="1" type="ORF">R1flu_017888</name>
</gene>
<name>A0ABD1ZFJ8_9MARC</name>
<proteinExistence type="predicted"/>
<dbReference type="EMBL" id="JBHFFA010000001">
    <property type="protein sequence ID" value="KAL2649760.1"/>
    <property type="molecule type" value="Genomic_DNA"/>
</dbReference>
<dbReference type="Proteomes" id="UP001605036">
    <property type="component" value="Unassembled WGS sequence"/>
</dbReference>